<accession>A0ABQ7JV52</accession>
<name>A0ABQ7JV52_9FUNG</name>
<feature type="compositionally biased region" description="Polar residues" evidence="1">
    <location>
        <begin position="46"/>
        <end position="91"/>
    </location>
</feature>
<comment type="caution">
    <text evidence="2">The sequence shown here is derived from an EMBL/GenBank/DDBJ whole genome shotgun (WGS) entry which is preliminary data.</text>
</comment>
<keyword evidence="3" id="KW-1185">Reference proteome</keyword>
<feature type="region of interest" description="Disordered" evidence="1">
    <location>
        <begin position="30"/>
        <end position="91"/>
    </location>
</feature>
<protein>
    <submittedName>
        <fullName evidence="2">Uncharacterized protein</fullName>
    </submittedName>
</protein>
<proteinExistence type="predicted"/>
<gene>
    <name evidence="2" type="ORF">BGZ96_010103</name>
</gene>
<evidence type="ECO:0000313" key="2">
    <source>
        <dbReference type="EMBL" id="KAG0285688.1"/>
    </source>
</evidence>
<sequence length="91" mass="10121">MDPSQLTEEQARDTVAKMFEEMRRTLNAVGDYSDSEDEYETDSDTVDNATTTTDKVNVENTSHTATENNRTSSNGNGTPHNNIMDETNGEQ</sequence>
<dbReference type="Proteomes" id="UP001194696">
    <property type="component" value="Unassembled WGS sequence"/>
</dbReference>
<evidence type="ECO:0000313" key="3">
    <source>
        <dbReference type="Proteomes" id="UP001194696"/>
    </source>
</evidence>
<evidence type="ECO:0000256" key="1">
    <source>
        <dbReference type="SAM" id="MobiDB-lite"/>
    </source>
</evidence>
<organism evidence="2 3">
    <name type="scientific">Linnemannia gamsii</name>
    <dbReference type="NCBI Taxonomy" id="64522"/>
    <lineage>
        <taxon>Eukaryota</taxon>
        <taxon>Fungi</taxon>
        <taxon>Fungi incertae sedis</taxon>
        <taxon>Mucoromycota</taxon>
        <taxon>Mortierellomycotina</taxon>
        <taxon>Mortierellomycetes</taxon>
        <taxon>Mortierellales</taxon>
        <taxon>Mortierellaceae</taxon>
        <taxon>Linnemannia</taxon>
    </lineage>
</organism>
<dbReference type="EMBL" id="JAAAIM010000642">
    <property type="protein sequence ID" value="KAG0285688.1"/>
    <property type="molecule type" value="Genomic_DNA"/>
</dbReference>
<feature type="compositionally biased region" description="Acidic residues" evidence="1">
    <location>
        <begin position="33"/>
        <end position="45"/>
    </location>
</feature>
<reference evidence="2 3" key="1">
    <citation type="journal article" date="2020" name="Fungal Divers.">
        <title>Resolving the Mortierellaceae phylogeny through synthesis of multi-gene phylogenetics and phylogenomics.</title>
        <authorList>
            <person name="Vandepol N."/>
            <person name="Liber J."/>
            <person name="Desiro A."/>
            <person name="Na H."/>
            <person name="Kennedy M."/>
            <person name="Barry K."/>
            <person name="Grigoriev I.V."/>
            <person name="Miller A.N."/>
            <person name="O'Donnell K."/>
            <person name="Stajich J.E."/>
            <person name="Bonito G."/>
        </authorList>
    </citation>
    <scope>NUCLEOTIDE SEQUENCE [LARGE SCALE GENOMIC DNA]</scope>
    <source>
        <strain evidence="2 3">AD045</strain>
    </source>
</reference>
<feature type="non-terminal residue" evidence="2">
    <location>
        <position position="91"/>
    </location>
</feature>